<organism evidence="1">
    <name type="scientific">Rhizophora mucronata</name>
    <name type="common">Asiatic mangrove</name>
    <dbReference type="NCBI Taxonomy" id="61149"/>
    <lineage>
        <taxon>Eukaryota</taxon>
        <taxon>Viridiplantae</taxon>
        <taxon>Streptophyta</taxon>
        <taxon>Embryophyta</taxon>
        <taxon>Tracheophyta</taxon>
        <taxon>Spermatophyta</taxon>
        <taxon>Magnoliopsida</taxon>
        <taxon>eudicotyledons</taxon>
        <taxon>Gunneridae</taxon>
        <taxon>Pentapetalae</taxon>
        <taxon>rosids</taxon>
        <taxon>fabids</taxon>
        <taxon>Malpighiales</taxon>
        <taxon>Rhizophoraceae</taxon>
        <taxon>Rhizophora</taxon>
    </lineage>
</organism>
<dbReference type="EMBL" id="GGEC01090692">
    <property type="protein sequence ID" value="MBX71176.1"/>
    <property type="molecule type" value="Transcribed_RNA"/>
</dbReference>
<name>A0A2P2QVZ6_RHIMU</name>
<reference evidence="1" key="1">
    <citation type="submission" date="2018-02" db="EMBL/GenBank/DDBJ databases">
        <title>Rhizophora mucronata_Transcriptome.</title>
        <authorList>
            <person name="Meera S.P."/>
            <person name="Sreeshan A."/>
            <person name="Augustine A."/>
        </authorList>
    </citation>
    <scope>NUCLEOTIDE SEQUENCE</scope>
    <source>
        <tissue evidence="1">Leaf</tissue>
    </source>
</reference>
<protein>
    <submittedName>
        <fullName evidence="1">Uncharacterized protein</fullName>
    </submittedName>
</protein>
<dbReference type="AlphaFoldDB" id="A0A2P2QVZ6"/>
<evidence type="ECO:0000313" key="1">
    <source>
        <dbReference type="EMBL" id="MBX71176.1"/>
    </source>
</evidence>
<proteinExistence type="predicted"/>
<accession>A0A2P2QVZ6</accession>
<sequence length="28" mass="2960">MNFNLWNDGMVLGTGQLITTSTISATAC</sequence>